<sequence>MKNHYYENFGPGEFYHVYNRGNAKEKIFMDADDYKFFLLRLKQNLFPEENDELRIQKLPDKSFSLIGYCLMPNHFHFLIKQNNEIPISKLMTKLCTSYSMYFNKKYNRVGHVFQNRFKHILIQNDEYLKWLSCYIHQNPKVGGIIQCLEDYRWSSFGQYIYGKGDISCENDIVLCHFKSSEEYKRYVNESYEIIKNNKGIEHLFLD</sequence>
<dbReference type="STRING" id="1802669.A2746_01660"/>
<accession>A0A1F8ETD3</accession>
<dbReference type="AlphaFoldDB" id="A0A1F8ETD3"/>
<dbReference type="InterPro" id="IPR002686">
    <property type="entry name" value="Transposase_17"/>
</dbReference>
<evidence type="ECO:0000313" key="3">
    <source>
        <dbReference type="Proteomes" id="UP000177419"/>
    </source>
</evidence>
<dbReference type="GO" id="GO:0003677">
    <property type="term" value="F:DNA binding"/>
    <property type="evidence" value="ECO:0007669"/>
    <property type="project" value="InterPro"/>
</dbReference>
<protein>
    <recommendedName>
        <fullName evidence="1">Transposase IS200-like domain-containing protein</fullName>
    </recommendedName>
</protein>
<name>A0A1F8ETD3_9BACT</name>
<comment type="caution">
    <text evidence="2">The sequence shown here is derived from an EMBL/GenBank/DDBJ whole genome shotgun (WGS) entry which is preliminary data.</text>
</comment>
<dbReference type="SUPFAM" id="SSF143422">
    <property type="entry name" value="Transposase IS200-like"/>
    <property type="match status" value="1"/>
</dbReference>
<dbReference type="PANTHER" id="PTHR34322:SF2">
    <property type="entry name" value="TRANSPOSASE IS200-LIKE DOMAIN-CONTAINING PROTEIN"/>
    <property type="match status" value="1"/>
</dbReference>
<evidence type="ECO:0000259" key="1">
    <source>
        <dbReference type="SMART" id="SM01321"/>
    </source>
</evidence>
<dbReference type="Proteomes" id="UP000177419">
    <property type="component" value="Unassembled WGS sequence"/>
</dbReference>
<organism evidence="2 3">
    <name type="scientific">Candidatus Yanofskybacteria bacterium RIFCSPHIGHO2_01_FULL_44_22</name>
    <dbReference type="NCBI Taxonomy" id="1802669"/>
    <lineage>
        <taxon>Bacteria</taxon>
        <taxon>Candidatus Yanofskyibacteriota</taxon>
    </lineage>
</organism>
<dbReference type="Gene3D" id="3.30.70.1290">
    <property type="entry name" value="Transposase IS200-like"/>
    <property type="match status" value="1"/>
</dbReference>
<gene>
    <name evidence="2" type="ORF">A2746_01660</name>
</gene>
<dbReference type="Pfam" id="PF01797">
    <property type="entry name" value="Y1_Tnp"/>
    <property type="match status" value="1"/>
</dbReference>
<dbReference type="PANTHER" id="PTHR34322">
    <property type="entry name" value="TRANSPOSASE, Y1_TNP DOMAIN-CONTAINING"/>
    <property type="match status" value="1"/>
</dbReference>
<reference evidence="2 3" key="1">
    <citation type="journal article" date="2016" name="Nat. Commun.">
        <title>Thousands of microbial genomes shed light on interconnected biogeochemical processes in an aquifer system.</title>
        <authorList>
            <person name="Anantharaman K."/>
            <person name="Brown C.T."/>
            <person name="Hug L.A."/>
            <person name="Sharon I."/>
            <person name="Castelle C.J."/>
            <person name="Probst A.J."/>
            <person name="Thomas B.C."/>
            <person name="Singh A."/>
            <person name="Wilkins M.J."/>
            <person name="Karaoz U."/>
            <person name="Brodie E.L."/>
            <person name="Williams K.H."/>
            <person name="Hubbard S.S."/>
            <person name="Banfield J.F."/>
        </authorList>
    </citation>
    <scope>NUCLEOTIDE SEQUENCE [LARGE SCALE GENOMIC DNA]</scope>
</reference>
<dbReference type="InterPro" id="IPR036515">
    <property type="entry name" value="Transposase_17_sf"/>
</dbReference>
<evidence type="ECO:0000313" key="2">
    <source>
        <dbReference type="EMBL" id="OGN04122.1"/>
    </source>
</evidence>
<dbReference type="GO" id="GO:0006313">
    <property type="term" value="P:DNA transposition"/>
    <property type="evidence" value="ECO:0007669"/>
    <property type="project" value="InterPro"/>
</dbReference>
<dbReference type="GO" id="GO:0004803">
    <property type="term" value="F:transposase activity"/>
    <property type="evidence" value="ECO:0007669"/>
    <property type="project" value="InterPro"/>
</dbReference>
<dbReference type="SMART" id="SM01321">
    <property type="entry name" value="Y1_Tnp"/>
    <property type="match status" value="1"/>
</dbReference>
<feature type="domain" description="Transposase IS200-like" evidence="1">
    <location>
        <begin position="10"/>
        <end position="138"/>
    </location>
</feature>
<dbReference type="EMBL" id="MGJJ01000028">
    <property type="protein sequence ID" value="OGN04122.1"/>
    <property type="molecule type" value="Genomic_DNA"/>
</dbReference>
<proteinExistence type="predicted"/>